<dbReference type="OrthoDB" id="7374867at2"/>
<evidence type="ECO:0000313" key="4">
    <source>
        <dbReference type="Proteomes" id="UP000233293"/>
    </source>
</evidence>
<feature type="chain" id="PRO_5014749181" description="Extracellular solute-binding protein" evidence="2">
    <location>
        <begin position="31"/>
        <end position="348"/>
    </location>
</feature>
<feature type="signal peptide" evidence="2">
    <location>
        <begin position="1"/>
        <end position="30"/>
    </location>
</feature>
<dbReference type="RefSeq" id="WP_101252704.1">
    <property type="nucleotide sequence ID" value="NZ_PIUM01000031.1"/>
</dbReference>
<evidence type="ECO:0000256" key="1">
    <source>
        <dbReference type="ARBA" id="ARBA00022729"/>
    </source>
</evidence>
<dbReference type="PANTHER" id="PTHR30006">
    <property type="entry name" value="THIAMINE-BINDING PERIPLASMIC PROTEIN-RELATED"/>
    <property type="match status" value="1"/>
</dbReference>
<name>A0A2N3PQ26_9PROT</name>
<dbReference type="Gene3D" id="3.40.190.10">
    <property type="entry name" value="Periplasmic binding protein-like II"/>
    <property type="match status" value="2"/>
</dbReference>
<keyword evidence="4" id="KW-1185">Reference proteome</keyword>
<evidence type="ECO:0000313" key="3">
    <source>
        <dbReference type="EMBL" id="PKU22506.1"/>
    </source>
</evidence>
<evidence type="ECO:0008006" key="5">
    <source>
        <dbReference type="Google" id="ProtNLM"/>
    </source>
</evidence>
<gene>
    <name evidence="3" type="ORF">CWS72_21520</name>
</gene>
<proteinExistence type="predicted"/>
<dbReference type="AlphaFoldDB" id="A0A2N3PQ26"/>
<protein>
    <recommendedName>
        <fullName evidence="5">Extracellular solute-binding protein</fullName>
    </recommendedName>
</protein>
<dbReference type="Pfam" id="PF13343">
    <property type="entry name" value="SBP_bac_6"/>
    <property type="match status" value="1"/>
</dbReference>
<evidence type="ECO:0000256" key="2">
    <source>
        <dbReference type="SAM" id="SignalP"/>
    </source>
</evidence>
<organism evidence="3 4">
    <name type="scientific">Telmatospirillum siberiense</name>
    <dbReference type="NCBI Taxonomy" id="382514"/>
    <lineage>
        <taxon>Bacteria</taxon>
        <taxon>Pseudomonadati</taxon>
        <taxon>Pseudomonadota</taxon>
        <taxon>Alphaproteobacteria</taxon>
        <taxon>Rhodospirillales</taxon>
        <taxon>Rhodospirillaceae</taxon>
        <taxon>Telmatospirillum</taxon>
    </lineage>
</organism>
<reference evidence="4" key="1">
    <citation type="submission" date="2017-12" db="EMBL/GenBank/DDBJ databases">
        <title>Draft genome sequence of Telmatospirillum siberiense 26-4b1T, an acidotolerant peatland alphaproteobacterium potentially involved in sulfur cycling.</title>
        <authorList>
            <person name="Hausmann B."/>
            <person name="Pjevac P."/>
            <person name="Schreck K."/>
            <person name="Herbold C.W."/>
            <person name="Daims H."/>
            <person name="Wagner M."/>
            <person name="Pester M."/>
            <person name="Loy A."/>
        </authorList>
    </citation>
    <scope>NUCLEOTIDE SEQUENCE [LARGE SCALE GENOMIC DNA]</scope>
    <source>
        <strain evidence="4">26-4b1</strain>
    </source>
</reference>
<comment type="caution">
    <text evidence="3">The sequence shown here is derived from an EMBL/GenBank/DDBJ whole genome shotgun (WGS) entry which is preliminary data.</text>
</comment>
<sequence>MIIYSASSARALFAAAAILSALFASLSVQARDDVWEKLEARAKSEGAVAVYSTSSGGGGQFLFDEFERQYGIRVDHVGGRGNEFPERIRTEQISGRFHGDVTINGAGSIATHQRDGNLEPHGPLPNLSLVRPEIPVDENAVPVRFAQWGLLINTRRVAPGAEPTSWLDLLDSKWRKRIGLDDPRVPSSGSARFGAMIENYGRDYEERLRGLEPIVTMDLGGLRRRLLLGEISIIIDNPRFYVDELKKGGRLPIKYIVPREGALNARFDAAVLRNPPHPNAARLFLNFLLSPTAQRLIEADGNAPVTKVDSPDMPPEVRQLLEAPRLLMAPDEKSAGNLKLAQEIYGKL</sequence>
<dbReference type="Proteomes" id="UP000233293">
    <property type="component" value="Unassembled WGS sequence"/>
</dbReference>
<accession>A0A2N3PQ26</accession>
<dbReference type="SUPFAM" id="SSF53850">
    <property type="entry name" value="Periplasmic binding protein-like II"/>
    <property type="match status" value="1"/>
</dbReference>
<dbReference type="EMBL" id="PIUM01000031">
    <property type="protein sequence ID" value="PKU22506.1"/>
    <property type="molecule type" value="Genomic_DNA"/>
</dbReference>
<keyword evidence="1 2" id="KW-0732">Signal</keyword>